<dbReference type="PIRSF" id="PIRSF006648">
    <property type="entry name" value="DrrB"/>
    <property type="match status" value="1"/>
</dbReference>
<dbReference type="AlphaFoldDB" id="A0A543IW23"/>
<evidence type="ECO:0000313" key="9">
    <source>
        <dbReference type="Proteomes" id="UP000319213"/>
    </source>
</evidence>
<keyword evidence="2 6" id="KW-0812">Transmembrane</keyword>
<name>A0A543IW23_9ACTN</name>
<reference evidence="8 9" key="1">
    <citation type="submission" date="2019-06" db="EMBL/GenBank/DDBJ databases">
        <title>Sequencing the genomes of 1000 actinobacteria strains.</title>
        <authorList>
            <person name="Klenk H.-P."/>
        </authorList>
    </citation>
    <scope>NUCLEOTIDE SEQUENCE [LARGE SCALE GENOMIC DNA]</scope>
    <source>
        <strain evidence="8 9">DSM 43186</strain>
    </source>
</reference>
<proteinExistence type="inferred from homology"/>
<evidence type="ECO:0000256" key="1">
    <source>
        <dbReference type="ARBA" id="ARBA00004141"/>
    </source>
</evidence>
<dbReference type="PANTHER" id="PTHR43229">
    <property type="entry name" value="NODULATION PROTEIN J"/>
    <property type="match status" value="1"/>
</dbReference>
<comment type="caution">
    <text evidence="8">The sequence shown here is derived from an EMBL/GenBank/DDBJ whole genome shotgun (WGS) entry which is preliminary data.</text>
</comment>
<dbReference type="InterPro" id="IPR047817">
    <property type="entry name" value="ABC2_TM_bact-type"/>
</dbReference>
<dbReference type="Proteomes" id="UP000319213">
    <property type="component" value="Unassembled WGS sequence"/>
</dbReference>
<evidence type="ECO:0000259" key="7">
    <source>
        <dbReference type="PROSITE" id="PS51012"/>
    </source>
</evidence>
<keyword evidence="4 6" id="KW-0472">Membrane</keyword>
<comment type="similarity">
    <text evidence="6">Belongs to the ABC-2 integral membrane protein family.</text>
</comment>
<keyword evidence="5" id="KW-0046">Antibiotic resistance</keyword>
<dbReference type="EMBL" id="VFPQ01000001">
    <property type="protein sequence ID" value="TQM74774.1"/>
    <property type="molecule type" value="Genomic_DNA"/>
</dbReference>
<feature type="transmembrane region" description="Helical" evidence="6">
    <location>
        <begin position="77"/>
        <end position="99"/>
    </location>
</feature>
<evidence type="ECO:0000256" key="4">
    <source>
        <dbReference type="ARBA" id="ARBA00023136"/>
    </source>
</evidence>
<dbReference type="PROSITE" id="PS51012">
    <property type="entry name" value="ABC_TM2"/>
    <property type="match status" value="1"/>
</dbReference>
<dbReference type="GO" id="GO:0043190">
    <property type="term" value="C:ATP-binding cassette (ABC) transporter complex"/>
    <property type="evidence" value="ECO:0007669"/>
    <property type="project" value="InterPro"/>
</dbReference>
<keyword evidence="6" id="KW-1003">Cell membrane</keyword>
<feature type="transmembrane region" description="Helical" evidence="6">
    <location>
        <begin position="120"/>
        <end position="145"/>
    </location>
</feature>
<feature type="transmembrane region" description="Helical" evidence="6">
    <location>
        <begin position="244"/>
        <end position="266"/>
    </location>
</feature>
<sequence>MPTATVPARPQYRATPYRPAPARAAAECLVMAGRSLRHITRNPENLILAVVLPVMIMLLSVYVLGGAMNVGRRYVDYVVPGIMLLCAGYGAALTAPVIAADVRDGIVDRFRSLPVFPSAVLVGHVTASVARNLLSTAMVIAVALLAGFRPAAGPGAWLAALALLVLYITAVSWTALGLGLLARSVEAASGFGFVFLFLPYVSSGFVPPETMPAVLRVIAEHQPITPITDTLRALFLGGSPGGDAALAVAWCAGLLAAGYGTATLAFRRRSR</sequence>
<evidence type="ECO:0000313" key="8">
    <source>
        <dbReference type="EMBL" id="TQM74774.1"/>
    </source>
</evidence>
<feature type="transmembrane region" description="Helical" evidence="6">
    <location>
        <begin position="46"/>
        <end position="65"/>
    </location>
</feature>
<evidence type="ECO:0000256" key="3">
    <source>
        <dbReference type="ARBA" id="ARBA00022989"/>
    </source>
</evidence>
<keyword evidence="9" id="KW-1185">Reference proteome</keyword>
<evidence type="ECO:0000256" key="6">
    <source>
        <dbReference type="RuleBase" id="RU361157"/>
    </source>
</evidence>
<comment type="subcellular location">
    <subcellularLocation>
        <location evidence="6">Cell membrane</location>
        <topology evidence="6">Multi-pass membrane protein</topology>
    </subcellularLocation>
    <subcellularLocation>
        <location evidence="1">Membrane</location>
        <topology evidence="1">Multi-pass membrane protein</topology>
    </subcellularLocation>
</comment>
<feature type="transmembrane region" description="Helical" evidence="6">
    <location>
        <begin position="157"/>
        <end position="181"/>
    </location>
</feature>
<organism evidence="8 9">
    <name type="scientific">Thermopolyspora flexuosa</name>
    <dbReference type="NCBI Taxonomy" id="103836"/>
    <lineage>
        <taxon>Bacteria</taxon>
        <taxon>Bacillati</taxon>
        <taxon>Actinomycetota</taxon>
        <taxon>Actinomycetes</taxon>
        <taxon>Streptosporangiales</taxon>
        <taxon>Streptosporangiaceae</taxon>
        <taxon>Thermopolyspora</taxon>
    </lineage>
</organism>
<dbReference type="PANTHER" id="PTHR43229:SF2">
    <property type="entry name" value="NODULATION PROTEIN J"/>
    <property type="match status" value="1"/>
</dbReference>
<keyword evidence="3 6" id="KW-1133">Transmembrane helix</keyword>
<feature type="transmembrane region" description="Helical" evidence="6">
    <location>
        <begin position="188"/>
        <end position="206"/>
    </location>
</feature>
<dbReference type="RefSeq" id="WP_170198747.1">
    <property type="nucleotide sequence ID" value="NZ_BMPV01000003.1"/>
</dbReference>
<dbReference type="GO" id="GO:0046677">
    <property type="term" value="P:response to antibiotic"/>
    <property type="evidence" value="ECO:0007669"/>
    <property type="project" value="UniProtKB-KW"/>
</dbReference>
<dbReference type="InterPro" id="IPR013525">
    <property type="entry name" value="ABC2_TM"/>
</dbReference>
<keyword evidence="6" id="KW-0813">Transport</keyword>
<dbReference type="InterPro" id="IPR051784">
    <property type="entry name" value="Nod_factor_ABC_transporter"/>
</dbReference>
<evidence type="ECO:0000256" key="2">
    <source>
        <dbReference type="ARBA" id="ARBA00022692"/>
    </source>
</evidence>
<evidence type="ECO:0000256" key="5">
    <source>
        <dbReference type="ARBA" id="ARBA00023251"/>
    </source>
</evidence>
<protein>
    <recommendedName>
        <fullName evidence="6">Transport permease protein</fullName>
    </recommendedName>
</protein>
<gene>
    <name evidence="8" type="ORF">FHX40_1457</name>
</gene>
<dbReference type="Pfam" id="PF01061">
    <property type="entry name" value="ABC2_membrane"/>
    <property type="match status" value="1"/>
</dbReference>
<accession>A0A543IW23</accession>
<dbReference type="GO" id="GO:0140359">
    <property type="term" value="F:ABC-type transporter activity"/>
    <property type="evidence" value="ECO:0007669"/>
    <property type="project" value="InterPro"/>
</dbReference>
<feature type="domain" description="ABC transmembrane type-2" evidence="7">
    <location>
        <begin position="44"/>
        <end position="269"/>
    </location>
</feature>
<dbReference type="InterPro" id="IPR000412">
    <property type="entry name" value="ABC_2_transport"/>
</dbReference>